<feature type="region of interest" description="Disordered" evidence="1">
    <location>
        <begin position="19"/>
        <end position="124"/>
    </location>
</feature>
<dbReference type="Proteomes" id="UP001595960">
    <property type="component" value="Unassembled WGS sequence"/>
</dbReference>
<feature type="compositionally biased region" description="Low complexity" evidence="1">
    <location>
        <begin position="114"/>
        <end position="124"/>
    </location>
</feature>
<evidence type="ECO:0000313" key="4">
    <source>
        <dbReference type="Proteomes" id="UP001595960"/>
    </source>
</evidence>
<keyword evidence="3" id="KW-0540">Nuclease</keyword>
<keyword evidence="3" id="KW-0378">Hydrolase</keyword>
<feature type="region of interest" description="Disordered" evidence="1">
    <location>
        <begin position="142"/>
        <end position="161"/>
    </location>
</feature>
<proteinExistence type="predicted"/>
<dbReference type="GO" id="GO:0004519">
    <property type="term" value="F:endonuclease activity"/>
    <property type="evidence" value="ECO:0007669"/>
    <property type="project" value="UniProtKB-KW"/>
</dbReference>
<keyword evidence="4" id="KW-1185">Reference proteome</keyword>
<reference evidence="4" key="1">
    <citation type="journal article" date="2019" name="Int. J. Syst. Evol. Microbiol.">
        <title>The Global Catalogue of Microorganisms (GCM) 10K type strain sequencing project: providing services to taxonomists for standard genome sequencing and annotation.</title>
        <authorList>
            <consortium name="The Broad Institute Genomics Platform"/>
            <consortium name="The Broad Institute Genome Sequencing Center for Infectious Disease"/>
            <person name="Wu L."/>
            <person name="Ma J."/>
        </authorList>
    </citation>
    <scope>NUCLEOTIDE SEQUENCE [LARGE SCALE GENOMIC DNA]</scope>
    <source>
        <strain evidence="4">CGMCC 1.12192</strain>
    </source>
</reference>
<feature type="compositionally biased region" description="Basic and acidic residues" evidence="1">
    <location>
        <begin position="45"/>
        <end position="58"/>
    </location>
</feature>
<keyword evidence="3" id="KW-0255">Endonuclease</keyword>
<feature type="compositionally biased region" description="Low complexity" evidence="1">
    <location>
        <begin position="22"/>
        <end position="44"/>
    </location>
</feature>
<evidence type="ECO:0000259" key="2">
    <source>
        <dbReference type="Pfam" id="PF04480"/>
    </source>
</evidence>
<organism evidence="3 4">
    <name type="scientific">Agromyces aurantiacus</name>
    <dbReference type="NCBI Taxonomy" id="165814"/>
    <lineage>
        <taxon>Bacteria</taxon>
        <taxon>Bacillati</taxon>
        <taxon>Actinomycetota</taxon>
        <taxon>Actinomycetes</taxon>
        <taxon>Micrococcales</taxon>
        <taxon>Microbacteriaceae</taxon>
        <taxon>Agromyces</taxon>
    </lineage>
</organism>
<feature type="compositionally biased region" description="Basic residues" evidence="1">
    <location>
        <begin position="98"/>
        <end position="113"/>
    </location>
</feature>
<name>A0ABV9RBI7_9MICO</name>
<feature type="compositionally biased region" description="Basic residues" evidence="1">
    <location>
        <begin position="73"/>
        <end position="87"/>
    </location>
</feature>
<dbReference type="RefSeq" id="WP_275588154.1">
    <property type="nucleotide sequence ID" value="NZ_JAFBBW010000001.1"/>
</dbReference>
<accession>A0ABV9RBI7</accession>
<evidence type="ECO:0000313" key="3">
    <source>
        <dbReference type="EMBL" id="MFC4830646.1"/>
    </source>
</evidence>
<gene>
    <name evidence="3" type="ORF">ACFPER_17765</name>
</gene>
<evidence type="ECO:0000256" key="1">
    <source>
        <dbReference type="SAM" id="MobiDB-lite"/>
    </source>
</evidence>
<dbReference type="InterPro" id="IPR007569">
    <property type="entry name" value="DUF559"/>
</dbReference>
<dbReference type="Gene3D" id="3.40.960.10">
    <property type="entry name" value="VSR Endonuclease"/>
    <property type="match status" value="1"/>
</dbReference>
<dbReference type="SUPFAM" id="SSF52980">
    <property type="entry name" value="Restriction endonuclease-like"/>
    <property type="match status" value="1"/>
</dbReference>
<dbReference type="InterPro" id="IPR011335">
    <property type="entry name" value="Restrct_endonuc-II-like"/>
</dbReference>
<dbReference type="Pfam" id="PF04480">
    <property type="entry name" value="DUF559"/>
    <property type="match status" value="1"/>
</dbReference>
<feature type="domain" description="DUF559" evidence="2">
    <location>
        <begin position="163"/>
        <end position="226"/>
    </location>
</feature>
<dbReference type="EMBL" id="JBHSJC010000003">
    <property type="protein sequence ID" value="MFC4830646.1"/>
    <property type="molecule type" value="Genomic_DNA"/>
</dbReference>
<protein>
    <submittedName>
        <fullName evidence="3">Endonuclease domain-containing protein</fullName>
    </submittedName>
</protein>
<comment type="caution">
    <text evidence="3">The sequence shown here is derived from an EMBL/GenBank/DDBJ whole genome shotgun (WGS) entry which is preliminary data.</text>
</comment>
<sequence length="238" mass="26002">MDPALPRRVDGLICGCAGSLQSRPSPVARVPRSRSRPSPSWSAVDHARAPRRRGELRIDLVPTRRAALARGPRGGRRPPAHGARPRRAQGAVREPPRAHRRGGRAPGLRRRRPAPLGAAAAASRTAVATRVAAAGADRASRAARAAGRVPRDRGHPPGYEPTVDLAYPEHRIAMEYEGDHHRSHVQFRRDIALYERLQDAGWTVIRFTGDDVPDAPTVASARIIQRIAARLELRGWTS</sequence>